<protein>
    <recommendedName>
        <fullName evidence="2">5-amino-6-(5-phosphoribosylamino)uracil reductase</fullName>
        <ecNumber evidence="2">1.1.1.193</ecNumber>
    </recommendedName>
</protein>
<feature type="non-terminal residue" evidence="7">
    <location>
        <position position="1"/>
    </location>
</feature>
<dbReference type="NCBIfam" id="TIGR00227">
    <property type="entry name" value="ribD_Cterm"/>
    <property type="match status" value="1"/>
</dbReference>
<accession>A0A3B0TY07</accession>
<gene>
    <name evidence="7" type="ORF">MNBD_BACTEROID05-788</name>
</gene>
<evidence type="ECO:0000256" key="1">
    <source>
        <dbReference type="ARBA" id="ARBA00004910"/>
    </source>
</evidence>
<dbReference type="InterPro" id="IPR024072">
    <property type="entry name" value="DHFR-like_dom_sf"/>
</dbReference>
<keyword evidence="4 7" id="KW-0560">Oxidoreductase</keyword>
<evidence type="ECO:0000313" key="7">
    <source>
        <dbReference type="EMBL" id="VAW11986.1"/>
    </source>
</evidence>
<dbReference type="SUPFAM" id="SSF53597">
    <property type="entry name" value="Dihydrofolate reductase-like"/>
    <property type="match status" value="1"/>
</dbReference>
<dbReference type="Pfam" id="PF00383">
    <property type="entry name" value="dCMP_cyt_deam_1"/>
    <property type="match status" value="1"/>
</dbReference>
<dbReference type="Gene3D" id="3.40.430.10">
    <property type="entry name" value="Dihydrofolate Reductase, subunit A"/>
    <property type="match status" value="1"/>
</dbReference>
<comment type="pathway">
    <text evidence="1">Cofactor biosynthesis; riboflavin biosynthesis; 5-amino-6-(D-ribitylamino)uracil from GTP: step 3/4.</text>
</comment>
<dbReference type="AlphaFoldDB" id="A0A3B0TY07"/>
<name>A0A3B0TY07_9ZZZZ</name>
<dbReference type="PROSITE" id="PS51747">
    <property type="entry name" value="CYT_DCMP_DEAMINASES_2"/>
    <property type="match status" value="1"/>
</dbReference>
<dbReference type="InterPro" id="IPR011549">
    <property type="entry name" value="RibD_C"/>
</dbReference>
<dbReference type="InterPro" id="IPR050765">
    <property type="entry name" value="Riboflavin_Biosynth_HTPR"/>
</dbReference>
<evidence type="ECO:0000256" key="4">
    <source>
        <dbReference type="ARBA" id="ARBA00023002"/>
    </source>
</evidence>
<dbReference type="EMBL" id="UOEN01000059">
    <property type="protein sequence ID" value="VAW11986.1"/>
    <property type="molecule type" value="Genomic_DNA"/>
</dbReference>
<dbReference type="SUPFAM" id="SSF53927">
    <property type="entry name" value="Cytidine deaminase-like"/>
    <property type="match status" value="1"/>
</dbReference>
<dbReference type="UniPathway" id="UPA00275">
    <property type="reaction ID" value="UER00402"/>
</dbReference>
<dbReference type="InterPro" id="IPR004794">
    <property type="entry name" value="Eubact_RibD"/>
</dbReference>
<reference evidence="7" key="1">
    <citation type="submission" date="2018-06" db="EMBL/GenBank/DDBJ databases">
        <authorList>
            <person name="Zhirakovskaya E."/>
        </authorList>
    </citation>
    <scope>NUCLEOTIDE SEQUENCE</scope>
</reference>
<dbReference type="Pfam" id="PF01872">
    <property type="entry name" value="RibD_C"/>
    <property type="match status" value="1"/>
</dbReference>
<keyword evidence="3" id="KW-0521">NADP</keyword>
<feature type="domain" description="CMP/dCMP-type deaminase" evidence="6">
    <location>
        <begin position="1"/>
        <end position="65"/>
    </location>
</feature>
<sequence>SKHQSKGATLYVSLEPCFHTGRTGPCVDVIVESQIKKVVIGRTDPNKRTNGKSIHKLRRAGISVVSGVLKEEATQINEIFFKYIQTGLPFVATKTAQSLDGKIATCCGDSQWITSKESRNYARKIRNEFDAILIGSQTLLKDNPNLNAQDKNKQIKKIIVDSSLKTPLTAQIFKNTLPQNCLIAVTPKVSLKKKNAFVQKGIQLIVCPQRKDGIDLKYLFKELAKREITSILIEGGAHVIGSSLANKLVDKMYLYLSPKIFGDQSALSSVVGRKIKKVSESIDLKQMSFKKIEEDVLLTGYLK</sequence>
<evidence type="ECO:0000256" key="3">
    <source>
        <dbReference type="ARBA" id="ARBA00022857"/>
    </source>
</evidence>
<dbReference type="Gene3D" id="3.40.140.10">
    <property type="entry name" value="Cytidine Deaminase, domain 2"/>
    <property type="match status" value="1"/>
</dbReference>
<dbReference type="GO" id="GO:0008703">
    <property type="term" value="F:5-amino-6-(5-phosphoribosylamino)uracil reductase activity"/>
    <property type="evidence" value="ECO:0007669"/>
    <property type="project" value="UniProtKB-EC"/>
</dbReference>
<dbReference type="InterPro" id="IPR002125">
    <property type="entry name" value="CMP_dCMP_dom"/>
</dbReference>
<dbReference type="EC" id="1.1.1.193" evidence="2"/>
<dbReference type="GO" id="GO:0009231">
    <property type="term" value="P:riboflavin biosynthetic process"/>
    <property type="evidence" value="ECO:0007669"/>
    <property type="project" value="UniProtKB-UniPathway"/>
</dbReference>
<evidence type="ECO:0000256" key="2">
    <source>
        <dbReference type="ARBA" id="ARBA00013173"/>
    </source>
</evidence>
<keyword evidence="5" id="KW-0511">Multifunctional enzyme</keyword>
<evidence type="ECO:0000259" key="6">
    <source>
        <dbReference type="PROSITE" id="PS51747"/>
    </source>
</evidence>
<dbReference type="InterPro" id="IPR016193">
    <property type="entry name" value="Cytidine_deaminase-like"/>
</dbReference>
<dbReference type="InterPro" id="IPR002734">
    <property type="entry name" value="RibDG_C"/>
</dbReference>
<dbReference type="GO" id="GO:0050661">
    <property type="term" value="F:NADP binding"/>
    <property type="evidence" value="ECO:0007669"/>
    <property type="project" value="InterPro"/>
</dbReference>
<dbReference type="GO" id="GO:0008835">
    <property type="term" value="F:diaminohydroxyphosphoribosylaminopyrimidine deaminase activity"/>
    <property type="evidence" value="ECO:0007669"/>
    <property type="project" value="InterPro"/>
</dbReference>
<keyword evidence="7" id="KW-0378">Hydrolase</keyword>
<organism evidence="7">
    <name type="scientific">hydrothermal vent metagenome</name>
    <dbReference type="NCBI Taxonomy" id="652676"/>
    <lineage>
        <taxon>unclassified sequences</taxon>
        <taxon>metagenomes</taxon>
        <taxon>ecological metagenomes</taxon>
    </lineage>
</organism>
<dbReference type="PANTHER" id="PTHR38011:SF7">
    <property type="entry name" value="2,5-DIAMINO-6-RIBOSYLAMINO-4(3H)-PYRIMIDINONE 5'-PHOSPHATE REDUCTASE"/>
    <property type="match status" value="1"/>
</dbReference>
<dbReference type="NCBIfam" id="TIGR00326">
    <property type="entry name" value="eubact_ribD"/>
    <property type="match status" value="1"/>
</dbReference>
<dbReference type="PANTHER" id="PTHR38011">
    <property type="entry name" value="DIHYDROFOLATE REDUCTASE FAMILY PROTEIN (AFU_ORTHOLOGUE AFUA_8G06820)"/>
    <property type="match status" value="1"/>
</dbReference>
<evidence type="ECO:0000256" key="5">
    <source>
        <dbReference type="ARBA" id="ARBA00023268"/>
    </source>
</evidence>
<proteinExistence type="predicted"/>